<evidence type="ECO:0000259" key="1">
    <source>
        <dbReference type="Pfam" id="PF13417"/>
    </source>
</evidence>
<dbReference type="Gene3D" id="3.40.30.10">
    <property type="entry name" value="Glutaredoxin"/>
    <property type="match status" value="1"/>
</dbReference>
<reference evidence="2 3" key="1">
    <citation type="submission" date="2019-07" db="EMBL/GenBank/DDBJ databases">
        <title>WGS assembly of Gossypium tomentosum.</title>
        <authorList>
            <person name="Chen Z.J."/>
            <person name="Sreedasyam A."/>
            <person name="Ando A."/>
            <person name="Song Q."/>
            <person name="De L."/>
            <person name="Hulse-Kemp A."/>
            <person name="Ding M."/>
            <person name="Ye W."/>
            <person name="Kirkbride R."/>
            <person name="Jenkins J."/>
            <person name="Plott C."/>
            <person name="Lovell J."/>
            <person name="Lin Y.-M."/>
            <person name="Vaughn R."/>
            <person name="Liu B."/>
            <person name="Li W."/>
            <person name="Simpson S."/>
            <person name="Scheffler B."/>
            <person name="Saski C."/>
            <person name="Grover C."/>
            <person name="Hu G."/>
            <person name="Conover J."/>
            <person name="Carlson J."/>
            <person name="Shu S."/>
            <person name="Boston L."/>
            <person name="Williams M."/>
            <person name="Peterson D."/>
            <person name="Mcgee K."/>
            <person name="Jones D."/>
            <person name="Wendel J."/>
            <person name="Stelly D."/>
            <person name="Grimwood J."/>
            <person name="Schmutz J."/>
        </authorList>
    </citation>
    <scope>NUCLEOTIDE SEQUENCE [LARGE SCALE GENOMIC DNA]</scope>
    <source>
        <strain evidence="2">7179.01</strain>
    </source>
</reference>
<evidence type="ECO:0000313" key="3">
    <source>
        <dbReference type="Proteomes" id="UP000322667"/>
    </source>
</evidence>
<feature type="domain" description="GST N-terminal" evidence="1">
    <location>
        <begin position="47"/>
        <end position="81"/>
    </location>
</feature>
<dbReference type="SUPFAM" id="SSF52833">
    <property type="entry name" value="Thioredoxin-like"/>
    <property type="match status" value="1"/>
</dbReference>
<dbReference type="PANTHER" id="PTHR44328">
    <property type="entry name" value="GLUTATHIONE S-TRANSFERASE L1"/>
    <property type="match status" value="1"/>
</dbReference>
<dbReference type="InterPro" id="IPR036249">
    <property type="entry name" value="Thioredoxin-like_sf"/>
</dbReference>
<dbReference type="PANTHER" id="PTHR44328:SF6">
    <property type="entry name" value="GLUTATHIONE S-TRANSFERASE L1-RELATED"/>
    <property type="match status" value="1"/>
</dbReference>
<dbReference type="InterPro" id="IPR044629">
    <property type="entry name" value="GSTL1/2/3"/>
</dbReference>
<dbReference type="Proteomes" id="UP000322667">
    <property type="component" value="Unassembled WGS sequence"/>
</dbReference>
<evidence type="ECO:0000313" key="2">
    <source>
        <dbReference type="EMBL" id="TXG75244.1"/>
    </source>
</evidence>
<dbReference type="GO" id="GO:0004364">
    <property type="term" value="F:glutathione transferase activity"/>
    <property type="evidence" value="ECO:0007669"/>
    <property type="project" value="InterPro"/>
</dbReference>
<name>A0A5C7J1X7_GOSTO</name>
<sequence>MATETVESLPPTLEANAEQPPCLMELPGVYFLSLPFCTTCTCLVQGKVYPVNKVPSLEHNGKIIGESLDLIKYVDSNFEGPSLVPNDPDKKRTLEELLSYTDKFMEMLLLHLKETQKKKLVLLSITWRMLLKSMMMVHFS</sequence>
<accession>A0A5C7J1X7</accession>
<keyword evidence="3" id="KW-1185">Reference proteome</keyword>
<organism evidence="2 3">
    <name type="scientific">Gossypium tomentosum</name>
    <name type="common">Hawaiian cotton</name>
    <name type="synonym">Gossypium sandvicense</name>
    <dbReference type="NCBI Taxonomy" id="34277"/>
    <lineage>
        <taxon>Eukaryota</taxon>
        <taxon>Viridiplantae</taxon>
        <taxon>Streptophyta</taxon>
        <taxon>Embryophyta</taxon>
        <taxon>Tracheophyta</taxon>
        <taxon>Spermatophyta</taxon>
        <taxon>Magnoliopsida</taxon>
        <taxon>eudicotyledons</taxon>
        <taxon>Gunneridae</taxon>
        <taxon>Pentapetalae</taxon>
        <taxon>rosids</taxon>
        <taxon>malvids</taxon>
        <taxon>Malvales</taxon>
        <taxon>Malvaceae</taxon>
        <taxon>Malvoideae</taxon>
        <taxon>Gossypium</taxon>
    </lineage>
</organism>
<dbReference type="AlphaFoldDB" id="A0A5C7J1X7"/>
<protein>
    <recommendedName>
        <fullName evidence="1">GST N-terminal domain-containing protein</fullName>
    </recommendedName>
</protein>
<proteinExistence type="predicted"/>
<gene>
    <name evidence="2" type="ORF">ES332_1Z002400v1</name>
</gene>
<dbReference type="Pfam" id="PF13417">
    <property type="entry name" value="GST_N_3"/>
    <property type="match status" value="1"/>
</dbReference>
<dbReference type="InterPro" id="IPR004045">
    <property type="entry name" value="Glutathione_S-Trfase_N"/>
</dbReference>
<dbReference type="Gene3D" id="1.20.1050.10">
    <property type="match status" value="1"/>
</dbReference>
<dbReference type="EMBL" id="ML696868">
    <property type="protein sequence ID" value="TXG75244.1"/>
    <property type="molecule type" value="Genomic_DNA"/>
</dbReference>